<keyword evidence="6" id="KW-1133">Transmembrane helix</keyword>
<evidence type="ECO:0000256" key="6">
    <source>
        <dbReference type="SAM" id="Phobius"/>
    </source>
</evidence>
<dbReference type="Gene3D" id="3.30.479.30">
    <property type="entry name" value="Band 7 domain"/>
    <property type="match status" value="1"/>
</dbReference>
<dbReference type="Pfam" id="PF01145">
    <property type="entry name" value="Band_7"/>
    <property type="match status" value="1"/>
</dbReference>
<evidence type="ECO:0000313" key="8">
    <source>
        <dbReference type="EMBL" id="GLR15752.1"/>
    </source>
</evidence>
<gene>
    <name evidence="8" type="ORF">GCM10007940_03670</name>
</gene>
<organism evidence="8 9">
    <name type="scientific">Portibacter lacus</name>
    <dbReference type="NCBI Taxonomy" id="1099794"/>
    <lineage>
        <taxon>Bacteria</taxon>
        <taxon>Pseudomonadati</taxon>
        <taxon>Bacteroidota</taxon>
        <taxon>Saprospiria</taxon>
        <taxon>Saprospirales</taxon>
        <taxon>Haliscomenobacteraceae</taxon>
        <taxon>Portibacter</taxon>
    </lineage>
</organism>
<dbReference type="Proteomes" id="UP001156666">
    <property type="component" value="Unassembled WGS sequence"/>
</dbReference>
<dbReference type="InterPro" id="IPR036013">
    <property type="entry name" value="Band_7/SPFH_dom_sf"/>
</dbReference>
<dbReference type="PANTHER" id="PTHR13806:SF31">
    <property type="entry name" value="FLOTILLIN-LIKE PROTEIN 1-RELATED"/>
    <property type="match status" value="1"/>
</dbReference>
<evidence type="ECO:0000256" key="4">
    <source>
        <dbReference type="ARBA" id="ARBA00022475"/>
    </source>
</evidence>
<sequence length="474" mass="51261">MELLTGPLAIIAAIAVIMIFLLLFFISRYKRCPSDKILVVYGRTGGGASAKCYAGGAAFVWPVIQDYRYLDLTPLSIDVNLKDALSNQNIRVSVPAQFTVGISNKSNLMLSAAERLLGLERQSIAALAQDIIMGQMRLVIANMRIEELNSDRDKFVESVYSHVGDELNKIGLELINVNVTDIHDESGYISALGKEAAAKAINDAKVKVANELRTGSIGEAEAQREQRIKVSEANSRAEVGEADAEAQAKAGKNEAAIRVATSDAERDVQVAEAERRATAARKVASAKALQEAYMAEKESEQARFAMEKARKQADEVVEADIEKEKAIIDAKAQAETKVELANGEATATLARYKAQAEGLEELLNSQAAGFKKLVEAAGGDAQSAIGYLMIDKLTDIAKIQVDAIKDLKIDKVVVYDNGSGEGMGNFVQGLYGMLPQLNDFLEQSGMSLPKGLVNLKGEEPKIPLKPVQKIDKEE</sequence>
<feature type="transmembrane region" description="Helical" evidence="6">
    <location>
        <begin position="6"/>
        <end position="26"/>
    </location>
</feature>
<accession>A0AA37SKX2</accession>
<keyword evidence="5 6" id="KW-0472">Membrane</keyword>
<evidence type="ECO:0000256" key="1">
    <source>
        <dbReference type="ARBA" id="ARBA00004167"/>
    </source>
</evidence>
<dbReference type="InterPro" id="IPR027705">
    <property type="entry name" value="Flotillin_fam"/>
</dbReference>
<proteinExistence type="inferred from homology"/>
<dbReference type="EMBL" id="BSOH01000001">
    <property type="protein sequence ID" value="GLR15752.1"/>
    <property type="molecule type" value="Genomic_DNA"/>
</dbReference>
<dbReference type="SUPFAM" id="SSF117892">
    <property type="entry name" value="Band 7/SPFH domain"/>
    <property type="match status" value="1"/>
</dbReference>
<dbReference type="AlphaFoldDB" id="A0AA37SKX2"/>
<dbReference type="SMART" id="SM00244">
    <property type="entry name" value="PHB"/>
    <property type="match status" value="1"/>
</dbReference>
<comment type="subcellular location">
    <subcellularLocation>
        <location evidence="2">Cell membrane</location>
    </subcellularLocation>
    <subcellularLocation>
        <location evidence="1">Membrane</location>
        <topology evidence="1">Single-pass membrane protein</topology>
    </subcellularLocation>
</comment>
<comment type="similarity">
    <text evidence="3">Belongs to the band 7/mec-2 family. Flotillin subfamily.</text>
</comment>
<keyword evidence="6" id="KW-0812">Transmembrane</keyword>
<name>A0AA37SKX2_9BACT</name>
<evidence type="ECO:0000313" key="9">
    <source>
        <dbReference type="Proteomes" id="UP001156666"/>
    </source>
</evidence>
<evidence type="ECO:0000256" key="5">
    <source>
        <dbReference type="ARBA" id="ARBA00023136"/>
    </source>
</evidence>
<feature type="domain" description="Band 7" evidence="7">
    <location>
        <begin position="27"/>
        <end position="196"/>
    </location>
</feature>
<evidence type="ECO:0000259" key="7">
    <source>
        <dbReference type="SMART" id="SM00244"/>
    </source>
</evidence>
<evidence type="ECO:0000256" key="3">
    <source>
        <dbReference type="ARBA" id="ARBA00007161"/>
    </source>
</evidence>
<reference evidence="8" key="2">
    <citation type="submission" date="2023-01" db="EMBL/GenBank/DDBJ databases">
        <title>Draft genome sequence of Portibacter lacus strain NBRC 108769.</title>
        <authorList>
            <person name="Sun Q."/>
            <person name="Mori K."/>
        </authorList>
    </citation>
    <scope>NUCLEOTIDE SEQUENCE</scope>
    <source>
        <strain evidence="8">NBRC 108769</strain>
    </source>
</reference>
<dbReference type="InterPro" id="IPR001107">
    <property type="entry name" value="Band_7"/>
</dbReference>
<dbReference type="GO" id="GO:0005886">
    <property type="term" value="C:plasma membrane"/>
    <property type="evidence" value="ECO:0007669"/>
    <property type="project" value="UniProtKB-SubCell"/>
</dbReference>
<keyword evidence="9" id="KW-1185">Reference proteome</keyword>
<reference evidence="8" key="1">
    <citation type="journal article" date="2014" name="Int. J. Syst. Evol. Microbiol.">
        <title>Complete genome sequence of Corynebacterium casei LMG S-19264T (=DSM 44701T), isolated from a smear-ripened cheese.</title>
        <authorList>
            <consortium name="US DOE Joint Genome Institute (JGI-PGF)"/>
            <person name="Walter F."/>
            <person name="Albersmeier A."/>
            <person name="Kalinowski J."/>
            <person name="Ruckert C."/>
        </authorList>
    </citation>
    <scope>NUCLEOTIDE SEQUENCE</scope>
    <source>
        <strain evidence="8">NBRC 108769</strain>
    </source>
</reference>
<evidence type="ECO:0000256" key="2">
    <source>
        <dbReference type="ARBA" id="ARBA00004236"/>
    </source>
</evidence>
<comment type="caution">
    <text evidence="8">The sequence shown here is derived from an EMBL/GenBank/DDBJ whole genome shotgun (WGS) entry which is preliminary data.</text>
</comment>
<protein>
    <submittedName>
        <fullName evidence="8">Flotillin</fullName>
    </submittedName>
</protein>
<keyword evidence="4" id="KW-1003">Cell membrane</keyword>
<dbReference type="PANTHER" id="PTHR13806">
    <property type="entry name" value="FLOTILLIN-RELATED"/>
    <property type="match status" value="1"/>
</dbReference>
<dbReference type="RefSeq" id="WP_235292649.1">
    <property type="nucleotide sequence ID" value="NZ_BSOH01000001.1"/>
</dbReference>
<dbReference type="CDD" id="cd03399">
    <property type="entry name" value="SPFH_flotillin"/>
    <property type="match status" value="1"/>
</dbReference>